<dbReference type="NCBIfam" id="NF033608">
    <property type="entry name" value="type_I_tox_Fst"/>
    <property type="match status" value="1"/>
</dbReference>
<evidence type="ECO:0000313" key="2">
    <source>
        <dbReference type="EMBL" id="RIL43291.1"/>
    </source>
</evidence>
<dbReference type="AlphaFoldDB" id="A0A418HPY2"/>
<gene>
    <name evidence="2" type="ORF">BUZ01_06655</name>
</gene>
<comment type="caution">
    <text evidence="2">The sequence shown here is derived from an EMBL/GenBank/DDBJ whole genome shotgun (WGS) entry which is preliminary data.</text>
</comment>
<protein>
    <submittedName>
        <fullName evidence="2">Type I toxin-antitoxin system Fst family toxin</fullName>
    </submittedName>
</protein>
<reference evidence="2 3" key="1">
    <citation type="journal article" date="2016" name="Front. Microbiol.">
        <title>Comprehensive Phylogenetic Analysis of Bovine Non-aureus Staphylococci Species Based on Whole-Genome Sequencing.</title>
        <authorList>
            <person name="Naushad S."/>
            <person name="Barkema H.W."/>
            <person name="Luby C."/>
            <person name="Condas L.A."/>
            <person name="Nobrega D.B."/>
            <person name="Carson D.A."/>
            <person name="De Buck J."/>
        </authorList>
    </citation>
    <scope>NUCLEOTIDE SEQUENCE [LARGE SCALE GENOMIC DNA]</scope>
    <source>
        <strain evidence="2 3">SNUC 1388</strain>
    </source>
</reference>
<feature type="transmembrane region" description="Helical" evidence="1">
    <location>
        <begin position="6"/>
        <end position="26"/>
    </location>
</feature>
<organism evidence="2 3">
    <name type="scientific">Staphylococcus gallinarum</name>
    <dbReference type="NCBI Taxonomy" id="1293"/>
    <lineage>
        <taxon>Bacteria</taxon>
        <taxon>Bacillati</taxon>
        <taxon>Bacillota</taxon>
        <taxon>Bacilli</taxon>
        <taxon>Bacillales</taxon>
        <taxon>Staphylococcaceae</taxon>
        <taxon>Staphylococcus</taxon>
    </lineage>
</organism>
<keyword evidence="1" id="KW-0472">Membrane</keyword>
<dbReference type="RefSeq" id="WP_107526876.1">
    <property type="nucleotide sequence ID" value="NZ_JAIBNU010000002.1"/>
</dbReference>
<proteinExistence type="predicted"/>
<keyword evidence="1" id="KW-1133">Transmembrane helix</keyword>
<evidence type="ECO:0000313" key="3">
    <source>
        <dbReference type="Proteomes" id="UP000283576"/>
    </source>
</evidence>
<accession>A0A418HPY2</accession>
<keyword evidence="1" id="KW-0812">Transmembrane</keyword>
<evidence type="ECO:0000256" key="1">
    <source>
        <dbReference type="SAM" id="Phobius"/>
    </source>
</evidence>
<name>A0A418HPY2_STAGA</name>
<sequence>MFKPLVDIITTTLSGCLVALFVYWLGKHNDK</sequence>
<dbReference type="Proteomes" id="UP000283576">
    <property type="component" value="Unassembled WGS sequence"/>
</dbReference>
<dbReference type="EMBL" id="QXRZ01000003">
    <property type="protein sequence ID" value="RIL43291.1"/>
    <property type="molecule type" value="Genomic_DNA"/>
</dbReference>